<keyword evidence="3" id="KW-0732">Signal</keyword>
<accession>A0A5M8P071</accession>
<feature type="region of interest" description="Disordered" evidence="1">
    <location>
        <begin position="26"/>
        <end position="71"/>
    </location>
</feature>
<keyword evidence="2" id="KW-0472">Membrane</keyword>
<keyword evidence="2" id="KW-1133">Transmembrane helix</keyword>
<protein>
    <submittedName>
        <fullName evidence="4">Uncharacterized protein</fullName>
    </submittedName>
</protein>
<keyword evidence="2" id="KW-0812">Transmembrane</keyword>
<feature type="compositionally biased region" description="Polar residues" evidence="1">
    <location>
        <begin position="32"/>
        <end position="41"/>
    </location>
</feature>
<feature type="signal peptide" evidence="3">
    <location>
        <begin position="1"/>
        <end position="23"/>
    </location>
</feature>
<proteinExistence type="predicted"/>
<organism evidence="4 5">
    <name type="scientific">Candidatus Ordinivivax streblomastigis</name>
    <dbReference type="NCBI Taxonomy" id="2540710"/>
    <lineage>
        <taxon>Bacteria</taxon>
        <taxon>Pseudomonadati</taxon>
        <taxon>Bacteroidota</taxon>
        <taxon>Bacteroidia</taxon>
        <taxon>Bacteroidales</taxon>
        <taxon>Candidatus Ordinivivax</taxon>
    </lineage>
</organism>
<comment type="caution">
    <text evidence="4">The sequence shown here is derived from an EMBL/GenBank/DDBJ whole genome shotgun (WGS) entry which is preliminary data.</text>
</comment>
<dbReference type="AlphaFoldDB" id="A0A5M8P071"/>
<feature type="transmembrane region" description="Helical" evidence="2">
    <location>
        <begin position="86"/>
        <end position="103"/>
    </location>
</feature>
<evidence type="ECO:0000313" key="4">
    <source>
        <dbReference type="EMBL" id="KAA6301827.1"/>
    </source>
</evidence>
<dbReference type="EMBL" id="SNRX01000013">
    <property type="protein sequence ID" value="KAA6301827.1"/>
    <property type="molecule type" value="Genomic_DNA"/>
</dbReference>
<sequence length="109" mass="12223">MKKIYKSLVLSLMLLAVPFSTFAARNSRRGSENNSEWLQSRQTERFRDTFVPSGNKNKENDSSGSLRLGIPSDDLTDDNATPIGEALPLLFTFGLTYGLYVFGKKKEKV</sequence>
<reference evidence="4 5" key="1">
    <citation type="submission" date="2019-03" db="EMBL/GenBank/DDBJ databases">
        <title>Single cell metagenomics reveals metabolic interactions within the superorganism composed of flagellate Streblomastix strix and complex community of Bacteroidetes bacteria on its surface.</title>
        <authorList>
            <person name="Treitli S.C."/>
            <person name="Kolisko M."/>
            <person name="Husnik F."/>
            <person name="Keeling P."/>
            <person name="Hampl V."/>
        </authorList>
    </citation>
    <scope>NUCLEOTIDE SEQUENCE [LARGE SCALE GENOMIC DNA]</scope>
    <source>
        <strain evidence="4">St1</strain>
    </source>
</reference>
<gene>
    <name evidence="4" type="ORF">EZS26_001990</name>
</gene>
<evidence type="ECO:0000313" key="5">
    <source>
        <dbReference type="Proteomes" id="UP000324575"/>
    </source>
</evidence>
<dbReference type="Proteomes" id="UP000324575">
    <property type="component" value="Unassembled WGS sequence"/>
</dbReference>
<evidence type="ECO:0000256" key="1">
    <source>
        <dbReference type="SAM" id="MobiDB-lite"/>
    </source>
</evidence>
<evidence type="ECO:0000256" key="2">
    <source>
        <dbReference type="SAM" id="Phobius"/>
    </source>
</evidence>
<evidence type="ECO:0000256" key="3">
    <source>
        <dbReference type="SAM" id="SignalP"/>
    </source>
</evidence>
<feature type="chain" id="PRO_5024453341" evidence="3">
    <location>
        <begin position="24"/>
        <end position="109"/>
    </location>
</feature>
<name>A0A5M8P071_9BACT</name>